<comment type="subunit">
    <text evidence="4">Heterodimer of a large and a small subunit.</text>
</comment>
<comment type="cofactor">
    <cofactor evidence="1 8">
        <name>Ni(2+)</name>
        <dbReference type="ChEBI" id="CHEBI:49786"/>
    </cofactor>
</comment>
<proteinExistence type="inferred from homology"/>
<evidence type="ECO:0000256" key="6">
    <source>
        <dbReference type="ARBA" id="ARBA00022723"/>
    </source>
</evidence>
<dbReference type="GO" id="GO:0030313">
    <property type="term" value="C:cell envelope"/>
    <property type="evidence" value="ECO:0007669"/>
    <property type="project" value="UniProtKB-SubCell"/>
</dbReference>
<keyword evidence="5 8" id="KW-0533">Nickel</keyword>
<reference evidence="10 11" key="1">
    <citation type="submission" date="2017-02" db="EMBL/GenBank/DDBJ databases">
        <authorList>
            <person name="Peterson S.W."/>
        </authorList>
    </citation>
    <scope>NUCLEOTIDE SEQUENCE [LARGE SCALE GENOMIC DNA]</scope>
    <source>
        <strain evidence="10 11">M1</strain>
    </source>
</reference>
<accession>A0A1T5LA96</accession>
<evidence type="ECO:0000256" key="2">
    <source>
        <dbReference type="ARBA" id="ARBA00004196"/>
    </source>
</evidence>
<organism evidence="10 11">
    <name type="scientific">Maledivibacter halophilus</name>
    <dbReference type="NCBI Taxonomy" id="36842"/>
    <lineage>
        <taxon>Bacteria</taxon>
        <taxon>Bacillati</taxon>
        <taxon>Bacillota</taxon>
        <taxon>Clostridia</taxon>
        <taxon>Peptostreptococcales</taxon>
        <taxon>Caminicellaceae</taxon>
        <taxon>Maledivibacter</taxon>
    </lineage>
</organism>
<keyword evidence="8" id="KW-0460">Magnesium</keyword>
<feature type="binding site" evidence="8">
    <location>
        <position position="401"/>
    </location>
    <ligand>
        <name>Mg(2+)</name>
        <dbReference type="ChEBI" id="CHEBI:18420"/>
    </ligand>
</feature>
<dbReference type="GO" id="GO:0008901">
    <property type="term" value="F:ferredoxin hydrogenase activity"/>
    <property type="evidence" value="ECO:0007669"/>
    <property type="project" value="InterPro"/>
</dbReference>
<comment type="cofactor">
    <cofactor evidence="8">
        <name>Fe cation</name>
        <dbReference type="ChEBI" id="CHEBI:24875"/>
    </cofactor>
</comment>
<keyword evidence="8" id="KW-0408">Iron</keyword>
<evidence type="ECO:0000313" key="11">
    <source>
        <dbReference type="Proteomes" id="UP000190285"/>
    </source>
</evidence>
<dbReference type="Proteomes" id="UP000190285">
    <property type="component" value="Unassembled WGS sequence"/>
</dbReference>
<evidence type="ECO:0000256" key="8">
    <source>
        <dbReference type="PIRSR" id="PIRSR601501-1"/>
    </source>
</evidence>
<feature type="binding site" evidence="8">
    <location>
        <position position="64"/>
    </location>
    <ligand>
        <name>Ni(2+)</name>
        <dbReference type="ChEBI" id="CHEBI:49786"/>
    </ligand>
</feature>
<feature type="binding site" evidence="8">
    <location>
        <position position="452"/>
    </location>
    <ligand>
        <name>Fe cation</name>
        <dbReference type="ChEBI" id="CHEBI:24875"/>
    </ligand>
</feature>
<dbReference type="GO" id="GO:0016151">
    <property type="term" value="F:nickel cation binding"/>
    <property type="evidence" value="ECO:0007669"/>
    <property type="project" value="InterPro"/>
</dbReference>
<dbReference type="InterPro" id="IPR018194">
    <property type="entry name" value="Ni-dep_hyd_lsu_Ni_BS"/>
</dbReference>
<evidence type="ECO:0000256" key="3">
    <source>
        <dbReference type="ARBA" id="ARBA00009292"/>
    </source>
</evidence>
<dbReference type="PANTHER" id="PTHR42958:SF2">
    <property type="entry name" value="UPTAKE HYDROGENASE LARGE SUBUNIT"/>
    <property type="match status" value="1"/>
</dbReference>
<dbReference type="PROSITE" id="PS00508">
    <property type="entry name" value="NI_HGENASE_L_2"/>
    <property type="match status" value="1"/>
</dbReference>
<dbReference type="PANTHER" id="PTHR42958">
    <property type="entry name" value="HYDROGENASE-2 LARGE CHAIN"/>
    <property type="match status" value="1"/>
</dbReference>
<dbReference type="RefSeq" id="WP_079492161.1">
    <property type="nucleotide sequence ID" value="NZ_FUZT01000006.1"/>
</dbReference>
<dbReference type="InterPro" id="IPR029014">
    <property type="entry name" value="NiFe-Hase_large"/>
</dbReference>
<sequence length="469" mass="53189">MGEKVIINPLTRISGFLQIEVEIENHKIVDAKSSGMLFRGFEKILEGRPPLDAIYLTQRICGICSTAHSIASAGALEEALKVVPNENDSMIRQVVHGCEFLQNHLRHFYQYTFPDYVNGPKINPLYKESYGDYRLPKALNEKLSNHYLESIKYSREAHKMLAILAGKAPHNHGVFVGGITVNMNASIFIEVKSIFSAIKSFIENIMVEDVKIIAKYYNDYFYNGKGYGNFMSYGVFDDYVDEPLRYVSPGIEIQNKRDALDHNKISENIYYAWYKANQINIEPTEGYTKADVYKERAYSWVKAPRYNGYPMEVGPLARMWLSGGYTRGISTMDRTIARVLEAKKVCNIMENLLSKIELKPADQKIYEIPERAKGIGLRDTTRGALGHWISIEDKKIKNYTIITPTTWNLSPMDSEGVKGVVEKALIGSTVENPKNPVEIGRIVRSFDPCVSCATHIISDRDLNINIRVV</sequence>
<feature type="binding site" evidence="8">
    <location>
        <position position="42"/>
    </location>
    <ligand>
        <name>Mg(2+)</name>
        <dbReference type="ChEBI" id="CHEBI:18420"/>
    </ligand>
</feature>
<dbReference type="InterPro" id="IPR001501">
    <property type="entry name" value="Ni-dep_hyd_lsu"/>
</dbReference>
<evidence type="ECO:0000256" key="1">
    <source>
        <dbReference type="ARBA" id="ARBA00001967"/>
    </source>
</evidence>
<dbReference type="Pfam" id="PF00374">
    <property type="entry name" value="NiFeSe_Hases"/>
    <property type="match status" value="3"/>
</dbReference>
<comment type="similarity">
    <text evidence="3 9">Belongs to the [NiFe]/[NiFeSe] hydrogenase large subunit family.</text>
</comment>
<dbReference type="AlphaFoldDB" id="A0A1T5LA96"/>
<dbReference type="PROSITE" id="PS00507">
    <property type="entry name" value="NI_HGENASE_L_1"/>
    <property type="match status" value="1"/>
</dbReference>
<feature type="binding site" evidence="8">
    <location>
        <position position="61"/>
    </location>
    <ligand>
        <name>Ni(2+)</name>
        <dbReference type="ChEBI" id="CHEBI:49786"/>
    </ligand>
</feature>
<gene>
    <name evidence="10" type="ORF">SAMN02194393_02628</name>
</gene>
<keyword evidence="6 8" id="KW-0479">Metal-binding</keyword>
<dbReference type="Gene3D" id="1.10.645.10">
    <property type="entry name" value="Cytochrome-c3 Hydrogenase, chain B"/>
    <property type="match status" value="1"/>
</dbReference>
<dbReference type="InterPro" id="IPR050867">
    <property type="entry name" value="NiFe/NiFeSe_hydrgnase_LSU"/>
</dbReference>
<feature type="binding site" evidence="8">
    <location>
        <position position="64"/>
    </location>
    <ligand>
        <name>Fe cation</name>
        <dbReference type="ChEBI" id="CHEBI:24875"/>
    </ligand>
</feature>
<feature type="binding site" evidence="8">
    <location>
        <position position="449"/>
    </location>
    <ligand>
        <name>Ni(2+)</name>
        <dbReference type="ChEBI" id="CHEBI:49786"/>
    </ligand>
</feature>
<evidence type="ECO:0000313" key="10">
    <source>
        <dbReference type="EMBL" id="SKC72589.1"/>
    </source>
</evidence>
<comment type="subcellular location">
    <subcellularLocation>
        <location evidence="2">Cell envelope</location>
    </subcellularLocation>
</comment>
<evidence type="ECO:0000256" key="7">
    <source>
        <dbReference type="ARBA" id="ARBA00023002"/>
    </source>
</evidence>
<dbReference type="SUPFAM" id="SSF56762">
    <property type="entry name" value="HydB/Nqo4-like"/>
    <property type="match status" value="1"/>
</dbReference>
<protein>
    <submittedName>
        <fullName evidence="10">Hydrogenase large subunit</fullName>
    </submittedName>
</protein>
<dbReference type="EMBL" id="FUZT01000006">
    <property type="protein sequence ID" value="SKC72589.1"/>
    <property type="molecule type" value="Genomic_DNA"/>
</dbReference>
<feature type="binding site" evidence="8">
    <location>
        <position position="455"/>
    </location>
    <ligand>
        <name>Mg(2+)</name>
        <dbReference type="ChEBI" id="CHEBI:18420"/>
    </ligand>
</feature>
<name>A0A1T5LA96_9FIRM</name>
<keyword evidence="7 9" id="KW-0560">Oxidoreductase</keyword>
<keyword evidence="11" id="KW-1185">Reference proteome</keyword>
<dbReference type="OrthoDB" id="9761717at2"/>
<dbReference type="STRING" id="36842.SAMN02194393_02628"/>
<evidence type="ECO:0000256" key="5">
    <source>
        <dbReference type="ARBA" id="ARBA00022596"/>
    </source>
</evidence>
<evidence type="ECO:0000256" key="4">
    <source>
        <dbReference type="ARBA" id="ARBA00011771"/>
    </source>
</evidence>
<evidence type="ECO:0000256" key="9">
    <source>
        <dbReference type="RuleBase" id="RU003896"/>
    </source>
</evidence>